<dbReference type="PANTHER" id="PTHR44051">
    <property type="entry name" value="GLUTATHIONE S-TRANSFERASE-RELATED"/>
    <property type="match status" value="1"/>
</dbReference>
<dbReference type="SUPFAM" id="SSF47616">
    <property type="entry name" value="GST C-terminal domain-like"/>
    <property type="match status" value="1"/>
</dbReference>
<dbReference type="InterPro" id="IPR010987">
    <property type="entry name" value="Glutathione-S-Trfase_C-like"/>
</dbReference>
<gene>
    <name evidence="2" type="ORF">QCA50_005297</name>
</gene>
<comment type="caution">
    <text evidence="2">The sequence shown here is derived from an EMBL/GenBank/DDBJ whole genome shotgun (WGS) entry which is preliminary data.</text>
</comment>
<evidence type="ECO:0000313" key="2">
    <source>
        <dbReference type="EMBL" id="KAK7691892.1"/>
    </source>
</evidence>
<accession>A0AAW0GJ66</accession>
<name>A0AAW0GJ66_9APHY</name>
<dbReference type="PROSITE" id="PS50405">
    <property type="entry name" value="GST_CTER"/>
    <property type="match status" value="1"/>
</dbReference>
<protein>
    <recommendedName>
        <fullName evidence="1">GST C-terminal domain-containing protein</fullName>
    </recommendedName>
</protein>
<keyword evidence="3" id="KW-1185">Reference proteome</keyword>
<dbReference type="Proteomes" id="UP001385951">
    <property type="component" value="Unassembled WGS sequence"/>
</dbReference>
<dbReference type="PANTHER" id="PTHR44051:SF3">
    <property type="entry name" value="TRANSCRIPTIONAL REGULATOR URE2"/>
    <property type="match status" value="1"/>
</dbReference>
<dbReference type="InterPro" id="IPR036282">
    <property type="entry name" value="Glutathione-S-Trfase_C_sf"/>
</dbReference>
<dbReference type="Pfam" id="PF00043">
    <property type="entry name" value="GST_C"/>
    <property type="match status" value="1"/>
</dbReference>
<dbReference type="Gene3D" id="1.20.1050.10">
    <property type="match status" value="1"/>
</dbReference>
<dbReference type="InterPro" id="IPR004046">
    <property type="entry name" value="GST_C"/>
</dbReference>
<organism evidence="2 3">
    <name type="scientific">Cerrena zonata</name>
    <dbReference type="NCBI Taxonomy" id="2478898"/>
    <lineage>
        <taxon>Eukaryota</taxon>
        <taxon>Fungi</taxon>
        <taxon>Dikarya</taxon>
        <taxon>Basidiomycota</taxon>
        <taxon>Agaricomycotina</taxon>
        <taxon>Agaricomycetes</taxon>
        <taxon>Polyporales</taxon>
        <taxon>Cerrenaceae</taxon>
        <taxon>Cerrena</taxon>
    </lineage>
</organism>
<evidence type="ECO:0000313" key="3">
    <source>
        <dbReference type="Proteomes" id="UP001385951"/>
    </source>
</evidence>
<feature type="domain" description="GST C-terminal" evidence="1">
    <location>
        <begin position="1"/>
        <end position="126"/>
    </location>
</feature>
<dbReference type="AlphaFoldDB" id="A0AAW0GJ66"/>
<reference evidence="2 3" key="1">
    <citation type="submission" date="2022-09" db="EMBL/GenBank/DDBJ databases">
        <authorList>
            <person name="Palmer J.M."/>
        </authorList>
    </citation>
    <scope>NUCLEOTIDE SEQUENCE [LARGE SCALE GENOMIC DNA]</scope>
    <source>
        <strain evidence="2 3">DSM 7382</strain>
    </source>
</reference>
<evidence type="ECO:0000259" key="1">
    <source>
        <dbReference type="PROSITE" id="PS50405"/>
    </source>
</evidence>
<dbReference type="EMBL" id="JASBNA010000005">
    <property type="protein sequence ID" value="KAK7691892.1"/>
    <property type="molecule type" value="Genomic_DNA"/>
</dbReference>
<sequence length="126" mass="13936">MAFLPSVWPRVSYSSSYGGYTLLTCWDSSSSRTIILRKSNPHGTVIARVWGVLESILSKPKWLVGGKVTIADLSFIPWNKIVISGALQGEDVNISQFLAVAVWRQRLLALDAVKKAYAERTRALQG</sequence>
<proteinExistence type="predicted"/>